<comment type="subcellular location">
    <subcellularLocation>
        <location evidence="1">Nucleus</location>
    </subcellularLocation>
</comment>
<feature type="compositionally biased region" description="Basic and acidic residues" evidence="3">
    <location>
        <begin position="145"/>
        <end position="161"/>
    </location>
</feature>
<protein>
    <submittedName>
        <fullName evidence="4">Uncharacterized protein</fullName>
    </submittedName>
</protein>
<sequence length="529" mass="58169">MAEPPTPRLPAVDPPPPRAAPSPLSGPDAIRPPLSGRLHRGLQRLICLHLGLLRRIRFDRGLLQRIRLHRGRRRGYASTEVAGGRSVSSDVVVCGSLAVVGSSSSEVASVGSAWTAMLILKKSRNEICKFLFQGLQKSQFQCPTHGKDGGQDKDMEDRSDRSIPFPVHQTPAPIPSPCPNPSRCRASSPFAAAAGSLLIDGVDSSAPCDENKVRPAPRDENKKKRTLEALQQRYAAAKAKKLQEEHPKSQTKNNDNTPKPKFDASRKGKASEFTPSQTSAQLPSKKGAETNPVYSELSFAPHDNLLLGSISDLDSTDVVHNVVYDIIQKGGDAGKITKGAKKLKLEKGILLDNYVHRGPRLVDAQAKSLLIHSKRSKRHMSLKQHKKCGSFDLPETLRKKKLLSENLLSADLHGALVIGDYKLKRTCIFNYFVVADIILYGFVVSTVAECKSASYQGVCGIMIRETAETFGLISEDNRFRVVPKAGSVFILQADCWKVTLIGDKLSPREKLKENQRQQRQVYYKYGSAI</sequence>
<dbReference type="InterPro" id="IPR023534">
    <property type="entry name" value="Rof/RNase_P-like"/>
</dbReference>
<feature type="region of interest" description="Disordered" evidence="3">
    <location>
        <begin position="201"/>
        <end position="289"/>
    </location>
</feature>
<dbReference type="EnsemblPlants" id="LPERR05G15850.6">
    <property type="protein sequence ID" value="LPERR05G15850.6"/>
    <property type="gene ID" value="LPERR05G15850"/>
</dbReference>
<accession>A0A0D9WHL6</accession>
<dbReference type="AlphaFoldDB" id="A0A0D9WHL6"/>
<feature type="compositionally biased region" description="Basic and acidic residues" evidence="3">
    <location>
        <begin position="209"/>
        <end position="222"/>
    </location>
</feature>
<dbReference type="InterPro" id="IPR036980">
    <property type="entry name" value="RNase_P/MRP_Rpp29_sf"/>
</dbReference>
<feature type="region of interest" description="Disordered" evidence="3">
    <location>
        <begin position="142"/>
        <end position="183"/>
    </location>
</feature>
<dbReference type="InterPro" id="IPR002730">
    <property type="entry name" value="Rpp29/RNP1"/>
</dbReference>
<organism evidence="4 5">
    <name type="scientific">Leersia perrieri</name>
    <dbReference type="NCBI Taxonomy" id="77586"/>
    <lineage>
        <taxon>Eukaryota</taxon>
        <taxon>Viridiplantae</taxon>
        <taxon>Streptophyta</taxon>
        <taxon>Embryophyta</taxon>
        <taxon>Tracheophyta</taxon>
        <taxon>Spermatophyta</taxon>
        <taxon>Magnoliopsida</taxon>
        <taxon>Liliopsida</taxon>
        <taxon>Poales</taxon>
        <taxon>Poaceae</taxon>
        <taxon>BOP clade</taxon>
        <taxon>Oryzoideae</taxon>
        <taxon>Oryzeae</taxon>
        <taxon>Oryzinae</taxon>
        <taxon>Leersia</taxon>
    </lineage>
</organism>
<dbReference type="Gramene" id="LPERR05G15850.6">
    <property type="protein sequence ID" value="LPERR05G15850.6"/>
    <property type="gene ID" value="LPERR05G15850"/>
</dbReference>
<dbReference type="GO" id="GO:0030677">
    <property type="term" value="C:ribonuclease P complex"/>
    <property type="evidence" value="ECO:0007669"/>
    <property type="project" value="InterPro"/>
</dbReference>
<dbReference type="SUPFAM" id="SSF101744">
    <property type="entry name" value="Rof/RNase P subunit-like"/>
    <property type="match status" value="1"/>
</dbReference>
<feature type="compositionally biased region" description="Polar residues" evidence="3">
    <location>
        <begin position="273"/>
        <end position="282"/>
    </location>
</feature>
<dbReference type="Proteomes" id="UP000032180">
    <property type="component" value="Chromosome 5"/>
</dbReference>
<evidence type="ECO:0000313" key="4">
    <source>
        <dbReference type="EnsemblPlants" id="LPERR05G15850.6"/>
    </source>
</evidence>
<reference evidence="4 5" key="1">
    <citation type="submission" date="2012-08" db="EMBL/GenBank/DDBJ databases">
        <title>Oryza genome evolution.</title>
        <authorList>
            <person name="Wing R.A."/>
        </authorList>
    </citation>
    <scope>NUCLEOTIDE SEQUENCE</scope>
</reference>
<feature type="region of interest" description="Disordered" evidence="3">
    <location>
        <begin position="1"/>
        <end position="32"/>
    </location>
</feature>
<dbReference type="PANTHER" id="PTHR13348:SF0">
    <property type="entry name" value="RIBONUCLEASE P PROTEIN SUBUNIT P29"/>
    <property type="match status" value="1"/>
</dbReference>
<dbReference type="GO" id="GO:0001682">
    <property type="term" value="P:tRNA 5'-leader removal"/>
    <property type="evidence" value="ECO:0007669"/>
    <property type="project" value="InterPro"/>
</dbReference>
<feature type="compositionally biased region" description="Pro residues" evidence="3">
    <location>
        <begin position="1"/>
        <end position="20"/>
    </location>
</feature>
<evidence type="ECO:0000256" key="1">
    <source>
        <dbReference type="ARBA" id="ARBA00004123"/>
    </source>
</evidence>
<name>A0A0D9WHL6_9ORYZ</name>
<evidence type="ECO:0000313" key="5">
    <source>
        <dbReference type="Proteomes" id="UP000032180"/>
    </source>
</evidence>
<dbReference type="HOGENOM" id="CLU_515244_0_0_1"/>
<evidence type="ECO:0000256" key="3">
    <source>
        <dbReference type="SAM" id="MobiDB-lite"/>
    </source>
</evidence>
<dbReference type="SMART" id="SM00538">
    <property type="entry name" value="POP4"/>
    <property type="match status" value="1"/>
</dbReference>
<dbReference type="GO" id="GO:0006364">
    <property type="term" value="P:rRNA processing"/>
    <property type="evidence" value="ECO:0007669"/>
    <property type="project" value="TreeGrafter"/>
</dbReference>
<feature type="compositionally biased region" description="Basic and acidic residues" evidence="3">
    <location>
        <begin position="258"/>
        <end position="270"/>
    </location>
</feature>
<dbReference type="PANTHER" id="PTHR13348">
    <property type="entry name" value="RIBONUCLEASE P SUBUNIT P29"/>
    <property type="match status" value="1"/>
</dbReference>
<dbReference type="Pfam" id="PF01868">
    <property type="entry name" value="RNase_P-MRP_p29"/>
    <property type="match status" value="1"/>
</dbReference>
<dbReference type="STRING" id="77586.A0A0D9WHL6"/>
<proteinExistence type="inferred from homology"/>
<reference evidence="4" key="3">
    <citation type="submission" date="2015-04" db="UniProtKB">
        <authorList>
            <consortium name="EnsemblPlants"/>
        </authorList>
    </citation>
    <scope>IDENTIFICATION</scope>
</reference>
<keyword evidence="5" id="KW-1185">Reference proteome</keyword>
<evidence type="ECO:0000256" key="2">
    <source>
        <dbReference type="ARBA" id="ARBA00006181"/>
    </source>
</evidence>
<dbReference type="GO" id="GO:0000172">
    <property type="term" value="C:ribonuclease MRP complex"/>
    <property type="evidence" value="ECO:0007669"/>
    <property type="project" value="InterPro"/>
</dbReference>
<dbReference type="InterPro" id="IPR016848">
    <property type="entry name" value="RNase_P/MRP_Rpp29-subunit"/>
</dbReference>
<dbReference type="eggNOG" id="KOG4046">
    <property type="taxonomic scope" value="Eukaryota"/>
</dbReference>
<dbReference type="GO" id="GO:0005634">
    <property type="term" value="C:nucleus"/>
    <property type="evidence" value="ECO:0007669"/>
    <property type="project" value="UniProtKB-SubCell"/>
</dbReference>
<comment type="similarity">
    <text evidence="2">Belongs to the eukaryotic/archaeal RNase P protein component 1 family.</text>
</comment>
<dbReference type="Gene3D" id="2.30.30.210">
    <property type="entry name" value="Ribonuclease P/MRP, subunit p29"/>
    <property type="match status" value="1"/>
</dbReference>
<reference evidence="5" key="2">
    <citation type="submission" date="2013-12" db="EMBL/GenBank/DDBJ databases">
        <authorList>
            <person name="Yu Y."/>
            <person name="Lee S."/>
            <person name="de Baynast K."/>
            <person name="Wissotski M."/>
            <person name="Liu L."/>
            <person name="Talag J."/>
            <person name="Goicoechea J."/>
            <person name="Angelova A."/>
            <person name="Jetty R."/>
            <person name="Kudrna D."/>
            <person name="Golser W."/>
            <person name="Rivera L."/>
            <person name="Zhang J."/>
            <person name="Wing R."/>
        </authorList>
    </citation>
    <scope>NUCLEOTIDE SEQUENCE</scope>
</reference>
<dbReference type="GO" id="GO:0033204">
    <property type="term" value="F:ribonuclease P RNA binding"/>
    <property type="evidence" value="ECO:0007669"/>
    <property type="project" value="InterPro"/>
</dbReference>